<organism evidence="2 3">
    <name type="scientific">Xanthomonas campestris pv. phaseoli</name>
    <dbReference type="NCBI Taxonomy" id="317013"/>
    <lineage>
        <taxon>Bacteria</taxon>
        <taxon>Pseudomonadati</taxon>
        <taxon>Pseudomonadota</taxon>
        <taxon>Gammaproteobacteria</taxon>
        <taxon>Lysobacterales</taxon>
        <taxon>Lysobacteraceae</taxon>
        <taxon>Xanthomonas</taxon>
    </lineage>
</organism>
<dbReference type="EMBL" id="OCYS01000025">
    <property type="protein sequence ID" value="SON81864.1"/>
    <property type="molecule type" value="Genomic_DNA"/>
</dbReference>
<reference evidence="3 4" key="1">
    <citation type="submission" date="2017-10" db="EMBL/GenBank/DDBJ databases">
        <authorList>
            <person name="Regsiter A."/>
            <person name="William W."/>
        </authorList>
    </citation>
    <scope>NUCLEOTIDE SEQUENCE [LARGE SCALE GENOMIC DNA]</scope>
    <source>
        <strain evidence="1 4">CFBP6984</strain>
        <strain evidence="2 3">CFBP7430</strain>
    </source>
</reference>
<comment type="caution">
    <text evidence="2">The sequence shown here is derived from an EMBL/GenBank/DDBJ whole genome shotgun (WGS) entry which is preliminary data.</text>
</comment>
<dbReference type="EMBL" id="OCYT01000028">
    <property type="protein sequence ID" value="SON76617.1"/>
    <property type="molecule type" value="Genomic_DNA"/>
</dbReference>
<sequence length="91" mass="9776">MLRQMDCRLGFQGALFDRQRAFGLAAGTLMQLPDVDQQGAMQGAGTGVGGRDVVAAHVAIVAQTQQLRCAVVPTTRTHLAVDERRVMIVAR</sequence>
<keyword evidence="4" id="KW-1185">Reference proteome</keyword>
<dbReference type="AlphaFoldDB" id="A0AB38DVB6"/>
<gene>
    <name evidence="1" type="ORF">XAP6984_1230044</name>
    <name evidence="2" type="ORF">XAP7430_1200044</name>
</gene>
<proteinExistence type="predicted"/>
<protein>
    <submittedName>
        <fullName evidence="2">Uncharacterized protein</fullName>
    </submittedName>
</protein>
<dbReference type="Proteomes" id="UP000234166">
    <property type="component" value="Unassembled WGS sequence"/>
</dbReference>
<accession>A0AB38DVB6</accession>
<evidence type="ECO:0000313" key="3">
    <source>
        <dbReference type="Proteomes" id="UP000234166"/>
    </source>
</evidence>
<dbReference type="Proteomes" id="UP000234181">
    <property type="component" value="Unassembled WGS sequence"/>
</dbReference>
<evidence type="ECO:0000313" key="4">
    <source>
        <dbReference type="Proteomes" id="UP000234181"/>
    </source>
</evidence>
<evidence type="ECO:0000313" key="1">
    <source>
        <dbReference type="EMBL" id="SON76617.1"/>
    </source>
</evidence>
<name>A0AB38DVB6_XANCH</name>
<evidence type="ECO:0000313" key="2">
    <source>
        <dbReference type="EMBL" id="SON81864.1"/>
    </source>
</evidence>